<protein>
    <submittedName>
        <fullName evidence="2">Uncharacterized protein</fullName>
    </submittedName>
</protein>
<keyword evidence="1" id="KW-0812">Transmembrane</keyword>
<evidence type="ECO:0000313" key="2">
    <source>
        <dbReference type="EMBL" id="SVC76089.1"/>
    </source>
</evidence>
<sequence length="52" mass="5796">MEKNLVVPHTRLFDSSITRSVLLLAMVVFGNALHSIGMAQKTEDMPLRQVIS</sequence>
<dbReference type="EMBL" id="UINC01109337">
    <property type="protein sequence ID" value="SVC76089.1"/>
    <property type="molecule type" value="Genomic_DNA"/>
</dbReference>
<name>A0A382PRV7_9ZZZZ</name>
<keyword evidence="1" id="KW-1133">Transmembrane helix</keyword>
<proteinExistence type="predicted"/>
<feature type="non-terminal residue" evidence="2">
    <location>
        <position position="52"/>
    </location>
</feature>
<keyword evidence="1" id="KW-0472">Membrane</keyword>
<dbReference type="AlphaFoldDB" id="A0A382PRV7"/>
<reference evidence="2" key="1">
    <citation type="submission" date="2018-05" db="EMBL/GenBank/DDBJ databases">
        <authorList>
            <person name="Lanie J.A."/>
            <person name="Ng W.-L."/>
            <person name="Kazmierczak K.M."/>
            <person name="Andrzejewski T.M."/>
            <person name="Davidsen T.M."/>
            <person name="Wayne K.J."/>
            <person name="Tettelin H."/>
            <person name="Glass J.I."/>
            <person name="Rusch D."/>
            <person name="Podicherti R."/>
            <person name="Tsui H.-C.T."/>
            <person name="Winkler M.E."/>
        </authorList>
    </citation>
    <scope>NUCLEOTIDE SEQUENCE</scope>
</reference>
<evidence type="ECO:0000256" key="1">
    <source>
        <dbReference type="SAM" id="Phobius"/>
    </source>
</evidence>
<accession>A0A382PRV7</accession>
<gene>
    <name evidence="2" type="ORF">METZ01_LOCUS328943</name>
</gene>
<feature type="transmembrane region" description="Helical" evidence="1">
    <location>
        <begin position="20"/>
        <end position="39"/>
    </location>
</feature>
<organism evidence="2">
    <name type="scientific">marine metagenome</name>
    <dbReference type="NCBI Taxonomy" id="408172"/>
    <lineage>
        <taxon>unclassified sequences</taxon>
        <taxon>metagenomes</taxon>
        <taxon>ecological metagenomes</taxon>
    </lineage>
</organism>